<proteinExistence type="predicted"/>
<dbReference type="AlphaFoldDB" id="A0A502CK49"/>
<evidence type="ECO:0000313" key="2">
    <source>
        <dbReference type="Proteomes" id="UP000318413"/>
    </source>
</evidence>
<evidence type="ECO:0000313" key="1">
    <source>
        <dbReference type="EMBL" id="TPG13183.1"/>
    </source>
</evidence>
<comment type="caution">
    <text evidence="1">The sequence shown here is derived from an EMBL/GenBank/DDBJ whole genome shotgun (WGS) entry which is preliminary data.</text>
</comment>
<keyword evidence="2" id="KW-1185">Reference proteome</keyword>
<dbReference type="EMBL" id="RCZK01000004">
    <property type="protein sequence ID" value="TPG13183.1"/>
    <property type="molecule type" value="Genomic_DNA"/>
</dbReference>
<accession>A0A502CK49</accession>
<gene>
    <name evidence="1" type="ORF">EAH84_07220</name>
</gene>
<sequence length="62" mass="6605">MRPPSIVVADEPFGAFDVTVTPPPAGIGHDREFRTRAAAIAYALRLGDANGWPVVDRTSIDA</sequence>
<reference evidence="1 2" key="1">
    <citation type="journal article" date="2019" name="Environ. Microbiol.">
        <title>Species interactions and distinct microbial communities in high Arctic permafrost affected cryosols are associated with the CH4 and CO2 gas fluxes.</title>
        <authorList>
            <person name="Altshuler I."/>
            <person name="Hamel J."/>
            <person name="Turney S."/>
            <person name="Magnuson E."/>
            <person name="Levesque R."/>
            <person name="Greer C."/>
            <person name="Whyte L.G."/>
        </authorList>
    </citation>
    <scope>NUCLEOTIDE SEQUENCE [LARGE SCALE GENOMIC DNA]</scope>
    <source>
        <strain evidence="1 2">S5.1</strain>
    </source>
</reference>
<protein>
    <submittedName>
        <fullName evidence="1">Uncharacterized protein</fullName>
    </submittedName>
</protein>
<name>A0A502CK49_9SPHN</name>
<dbReference type="Proteomes" id="UP000318413">
    <property type="component" value="Unassembled WGS sequence"/>
</dbReference>
<organism evidence="1 2">
    <name type="scientific">Sphingomonas oligophenolica</name>
    <dbReference type="NCBI Taxonomy" id="301154"/>
    <lineage>
        <taxon>Bacteria</taxon>
        <taxon>Pseudomonadati</taxon>
        <taxon>Pseudomonadota</taxon>
        <taxon>Alphaproteobacteria</taxon>
        <taxon>Sphingomonadales</taxon>
        <taxon>Sphingomonadaceae</taxon>
        <taxon>Sphingomonas</taxon>
    </lineage>
</organism>